<comment type="pathway">
    <text evidence="2">Cell wall biogenesis; lipoteichoic acid biosynthesis.</text>
</comment>
<evidence type="ECO:0000256" key="8">
    <source>
        <dbReference type="PIRNR" id="PIRNR005091"/>
    </source>
</evidence>
<dbReference type="GO" id="GO:0016740">
    <property type="term" value="F:transferase activity"/>
    <property type="evidence" value="ECO:0007669"/>
    <property type="project" value="UniProtKB-KW"/>
</dbReference>
<dbReference type="OrthoDB" id="5901192at2"/>
<dbReference type="PANTHER" id="PTHR47371:SF3">
    <property type="entry name" value="PHOSPHOGLYCEROL TRANSFERASE I"/>
    <property type="match status" value="1"/>
</dbReference>
<feature type="domain" description="Sulfatase N-terminal" evidence="13">
    <location>
        <begin position="252"/>
        <end position="546"/>
    </location>
</feature>
<feature type="active site" evidence="9">
    <location>
        <position position="302"/>
    </location>
</feature>
<dbReference type="SUPFAM" id="SSF53649">
    <property type="entry name" value="Alkaline phosphatase-like"/>
    <property type="match status" value="1"/>
</dbReference>
<feature type="binding site" evidence="10">
    <location>
        <position position="419"/>
    </location>
    <ligand>
        <name>substrate</name>
    </ligand>
</feature>
<evidence type="ECO:0000256" key="10">
    <source>
        <dbReference type="PIRSR" id="PIRSR005091-2"/>
    </source>
</evidence>
<keyword evidence="10" id="KW-0464">Manganese</keyword>
<name>A0A4R6TP43_9BACI</name>
<keyword evidence="7 8" id="KW-0472">Membrane</keyword>
<evidence type="ECO:0000256" key="11">
    <source>
        <dbReference type="PIRSR" id="PIRSR005091-3"/>
    </source>
</evidence>
<dbReference type="RefSeq" id="WP_133582394.1">
    <property type="nucleotide sequence ID" value="NZ_SNYJ01000032.1"/>
</dbReference>
<keyword evidence="5 12" id="KW-0812">Transmembrane</keyword>
<keyword evidence="4 8" id="KW-1003">Cell membrane</keyword>
<evidence type="ECO:0000313" key="14">
    <source>
        <dbReference type="EMBL" id="TDQ32176.1"/>
    </source>
</evidence>
<dbReference type="Proteomes" id="UP000295632">
    <property type="component" value="Unassembled WGS sequence"/>
</dbReference>
<feature type="binding site" evidence="11">
    <location>
        <position position="479"/>
    </location>
    <ligand>
        <name>Mn(2+)</name>
        <dbReference type="ChEBI" id="CHEBI:29035"/>
    </ligand>
</feature>
<feature type="binding site" evidence="11">
    <location>
        <position position="260"/>
    </location>
    <ligand>
        <name>Mn(2+)</name>
        <dbReference type="ChEBI" id="CHEBI:29035"/>
    </ligand>
</feature>
<evidence type="ECO:0000256" key="7">
    <source>
        <dbReference type="ARBA" id="ARBA00023136"/>
    </source>
</evidence>
<dbReference type="PANTHER" id="PTHR47371">
    <property type="entry name" value="LIPOTEICHOIC ACID SYNTHASE"/>
    <property type="match status" value="1"/>
</dbReference>
<dbReference type="PIRSF" id="PIRSF005091">
    <property type="entry name" value="Mmb_sulf_HI1246"/>
    <property type="match status" value="1"/>
</dbReference>
<comment type="subcellular location">
    <subcellularLocation>
        <location evidence="1">Cell membrane</location>
        <topology evidence="1">Multi-pass membrane protein</topology>
    </subcellularLocation>
</comment>
<evidence type="ECO:0000256" key="3">
    <source>
        <dbReference type="ARBA" id="ARBA00009983"/>
    </source>
</evidence>
<keyword evidence="15" id="KW-1185">Reference proteome</keyword>
<dbReference type="GO" id="GO:0046872">
    <property type="term" value="F:metal ion binding"/>
    <property type="evidence" value="ECO:0007669"/>
    <property type="project" value="UniProtKB-KW"/>
</dbReference>
<gene>
    <name evidence="14" type="ORF">EV213_13222</name>
</gene>
<dbReference type="InterPro" id="IPR012160">
    <property type="entry name" value="LtaS-like"/>
</dbReference>
<sequence>MELRRSSKPKKAWSIWPFFWFTVVLLAKFIFARYLLFSQVNLLQGLWLEIGYILLVIGGIALLRWRPLKWSLFLIVNVLLSTFLFAVVIYYNYYGYIVTYHALSQLNQVGAVGDSVSSLIDPLYYVLFLDFLLLPLVVIGVRVFKKGPAVSPAPASRLFWLVPLLGFIVIASNMVMHYGDPIADTAVAAEKKGLVTYEILAFADGGAELAVSIQNKEDLLQAVQDVKDPNGEFAANTLPPNERQLFGAAEGRNIFVIQLEAFQNFAIGLEVDGKPITPVLNDLIKDSYYFSEFYQLVGQGNTSDAEFLLNTSFYPPAFKAASEYYSNKDLPSLPKLLEQQQGYQTMTFHANDVSFWSRDQMYPALGFDQYYDIDFFGEEDVIGIGPSDDVLYSKAVPEFAQKAESGEPIYANLITLSSHHPFRIPQSKNPLEMPEEIQGTIVEDYLQSLHYTDQMVGKFIQLLKDEGLWDNSMLVLYGDHFGLQQKAIEPEDIDAIDHVLGRPYTDVDRFNIPLIMSIPGVTDGGKQIEQTGGQIDIYPTIANLAGLNTEQQVLFGQDLLNTSSNLIGMRYYMPVGSFLNEDIMFRPLEGFSDGEAYSLETTEELDEFSQYKDDYERILKLMQLSDAYVDSLPEKF</sequence>
<evidence type="ECO:0000256" key="1">
    <source>
        <dbReference type="ARBA" id="ARBA00004651"/>
    </source>
</evidence>
<reference evidence="14 15" key="1">
    <citation type="submission" date="2019-03" db="EMBL/GenBank/DDBJ databases">
        <title>Genomic Encyclopedia of Type Strains, Phase IV (KMG-IV): sequencing the most valuable type-strain genomes for metagenomic binning, comparative biology and taxonomic classification.</title>
        <authorList>
            <person name="Goeker M."/>
        </authorList>
    </citation>
    <scope>NUCLEOTIDE SEQUENCE [LARGE SCALE GENOMIC DNA]</scope>
    <source>
        <strain evidence="14 15">DSM 28697</strain>
    </source>
</reference>
<comment type="caution">
    <text evidence="14">The sequence shown here is derived from an EMBL/GenBank/DDBJ whole genome shotgun (WGS) entry which is preliminary data.</text>
</comment>
<keyword evidence="14" id="KW-0808">Transferase</keyword>
<feature type="transmembrane region" description="Helical" evidence="12">
    <location>
        <begin position="123"/>
        <end position="144"/>
    </location>
</feature>
<evidence type="ECO:0000256" key="2">
    <source>
        <dbReference type="ARBA" id="ARBA00004936"/>
    </source>
</evidence>
<dbReference type="InterPro" id="IPR000917">
    <property type="entry name" value="Sulfatase_N"/>
</dbReference>
<feature type="transmembrane region" description="Helical" evidence="12">
    <location>
        <begin position="156"/>
        <end position="176"/>
    </location>
</feature>
<keyword evidence="6 12" id="KW-1133">Transmembrane helix</keyword>
<dbReference type="InterPro" id="IPR050448">
    <property type="entry name" value="OpgB/LTA_synthase_biosynth"/>
</dbReference>
<keyword evidence="10" id="KW-0479">Metal-binding</keyword>
<organism evidence="14 15">
    <name type="scientific">Aureibacillus halotolerans</name>
    <dbReference type="NCBI Taxonomy" id="1508390"/>
    <lineage>
        <taxon>Bacteria</taxon>
        <taxon>Bacillati</taxon>
        <taxon>Bacillota</taxon>
        <taxon>Bacilli</taxon>
        <taxon>Bacillales</taxon>
        <taxon>Bacillaceae</taxon>
        <taxon>Aureibacillus</taxon>
    </lineage>
</organism>
<evidence type="ECO:0000313" key="15">
    <source>
        <dbReference type="Proteomes" id="UP000295632"/>
    </source>
</evidence>
<evidence type="ECO:0000256" key="6">
    <source>
        <dbReference type="ARBA" id="ARBA00022989"/>
    </source>
</evidence>
<dbReference type="Gene3D" id="3.40.720.10">
    <property type="entry name" value="Alkaline Phosphatase, subunit A"/>
    <property type="match status" value="1"/>
</dbReference>
<dbReference type="CDD" id="cd16015">
    <property type="entry name" value="LTA_synthase"/>
    <property type="match status" value="1"/>
</dbReference>
<dbReference type="InterPro" id="IPR017850">
    <property type="entry name" value="Alkaline_phosphatase_core_sf"/>
</dbReference>
<feature type="transmembrane region" description="Helical" evidence="12">
    <location>
        <begin position="70"/>
        <end position="93"/>
    </location>
</feature>
<evidence type="ECO:0000256" key="5">
    <source>
        <dbReference type="ARBA" id="ARBA00022692"/>
    </source>
</evidence>
<dbReference type="AlphaFoldDB" id="A0A4R6TP43"/>
<dbReference type="Gene3D" id="3.30.1120.170">
    <property type="match status" value="1"/>
</dbReference>
<evidence type="ECO:0000256" key="12">
    <source>
        <dbReference type="SAM" id="Phobius"/>
    </source>
</evidence>
<feature type="transmembrane region" description="Helical" evidence="12">
    <location>
        <begin position="12"/>
        <end position="36"/>
    </location>
</feature>
<feature type="transmembrane region" description="Helical" evidence="12">
    <location>
        <begin position="42"/>
        <end position="63"/>
    </location>
</feature>
<feature type="binding site" evidence="11">
    <location>
        <position position="302"/>
    </location>
    <ligand>
        <name>Mn(2+)</name>
        <dbReference type="ChEBI" id="CHEBI:29035"/>
    </ligand>
</feature>
<dbReference type="EMBL" id="SNYJ01000032">
    <property type="protein sequence ID" value="TDQ32176.1"/>
    <property type="molecule type" value="Genomic_DNA"/>
</dbReference>
<evidence type="ECO:0000259" key="13">
    <source>
        <dbReference type="Pfam" id="PF00884"/>
    </source>
</evidence>
<comment type="similarity">
    <text evidence="3 8">Belongs to the LTA synthase family.</text>
</comment>
<protein>
    <submittedName>
        <fullName evidence="14">Phosphoglycerol transferase MdoB-like AlkP superfamily enzyme</fullName>
    </submittedName>
</protein>
<proteinExistence type="inferred from homology"/>
<accession>A0A4R6TP43</accession>
<dbReference type="GO" id="GO:0005886">
    <property type="term" value="C:plasma membrane"/>
    <property type="evidence" value="ECO:0007669"/>
    <property type="project" value="UniProtKB-SubCell"/>
</dbReference>
<dbReference type="Pfam" id="PF00884">
    <property type="entry name" value="Sulfatase"/>
    <property type="match status" value="1"/>
</dbReference>
<evidence type="ECO:0000256" key="9">
    <source>
        <dbReference type="PIRSR" id="PIRSR005091-1"/>
    </source>
</evidence>
<feature type="binding site" evidence="11">
    <location>
        <position position="480"/>
    </location>
    <ligand>
        <name>Mn(2+)</name>
        <dbReference type="ChEBI" id="CHEBI:29035"/>
    </ligand>
</feature>
<evidence type="ECO:0000256" key="4">
    <source>
        <dbReference type="ARBA" id="ARBA00022475"/>
    </source>
</evidence>